<evidence type="ECO:0000313" key="3">
    <source>
        <dbReference type="EMBL" id="EXX91543.1"/>
    </source>
</evidence>
<feature type="transmembrane region" description="Helical" evidence="1">
    <location>
        <begin position="127"/>
        <end position="145"/>
    </location>
</feature>
<evidence type="ECO:0000313" key="4">
    <source>
        <dbReference type="Proteomes" id="UP000053750"/>
    </source>
</evidence>
<organism evidence="3 4">
    <name type="scientific">Paenibacillus darwinianus</name>
    <dbReference type="NCBI Taxonomy" id="1380763"/>
    <lineage>
        <taxon>Bacteria</taxon>
        <taxon>Bacillati</taxon>
        <taxon>Bacillota</taxon>
        <taxon>Bacilli</taxon>
        <taxon>Bacillales</taxon>
        <taxon>Paenibacillaceae</taxon>
        <taxon>Paenibacillus</taxon>
    </lineage>
</organism>
<proteinExistence type="predicted"/>
<evidence type="ECO:0000256" key="1">
    <source>
        <dbReference type="SAM" id="Phobius"/>
    </source>
</evidence>
<feature type="transmembrane region" description="Helical" evidence="1">
    <location>
        <begin position="87"/>
        <end position="107"/>
    </location>
</feature>
<dbReference type="InterPro" id="IPR000326">
    <property type="entry name" value="PAP2/HPO"/>
</dbReference>
<dbReference type="PANTHER" id="PTHR14969">
    <property type="entry name" value="SPHINGOSINE-1-PHOSPHATE PHOSPHOHYDROLASE"/>
    <property type="match status" value="1"/>
</dbReference>
<dbReference type="Gene3D" id="1.20.144.10">
    <property type="entry name" value="Phosphatidic acid phosphatase type 2/haloperoxidase"/>
    <property type="match status" value="2"/>
</dbReference>
<feature type="domain" description="Phosphatidic acid phosphatase type 2/haloperoxidase" evidence="2">
    <location>
        <begin position="84"/>
        <end position="198"/>
    </location>
</feature>
<feature type="transmembrane region" description="Helical" evidence="1">
    <location>
        <begin position="157"/>
        <end position="177"/>
    </location>
</feature>
<dbReference type="AlphaFoldDB" id="A0A9W5S2C1"/>
<dbReference type="PANTHER" id="PTHR14969:SF13">
    <property type="entry name" value="AT30094P"/>
    <property type="match status" value="1"/>
</dbReference>
<dbReference type="EMBL" id="JFHU01000027">
    <property type="protein sequence ID" value="EXX91543.1"/>
    <property type="molecule type" value="Genomic_DNA"/>
</dbReference>
<dbReference type="OrthoDB" id="9789113at2"/>
<keyword evidence="1" id="KW-1133">Transmembrane helix</keyword>
<sequence length="227" mass="25667">MRAKWNIGLGVFGILGFVVIGLSWESPFIVDFDRFIIGQVQQLESPALTGIMKFFTYIGSGLIVSVALTPLIVSILAFLLKQRLEAFVFAVTVYGSALLNVLLKLFFHRDRPDLHRIITETGYSYPSGHSMAAFTFYAILAYMFWRHIDSRAGRGLLILFSVAMILFIGTSRIYLGVHYPSDVIGAYLFSSAWLTLMIGISGNMGKRRFAARGKETLRFRLRSYFRH</sequence>
<comment type="caution">
    <text evidence="3">The sequence shown here is derived from an EMBL/GenBank/DDBJ whole genome shotgun (WGS) entry which is preliminary data.</text>
</comment>
<dbReference type="SUPFAM" id="SSF48317">
    <property type="entry name" value="Acid phosphatase/Vanadium-dependent haloperoxidase"/>
    <property type="match status" value="1"/>
</dbReference>
<keyword evidence="4" id="KW-1185">Reference proteome</keyword>
<dbReference type="SMART" id="SM00014">
    <property type="entry name" value="acidPPc"/>
    <property type="match status" value="1"/>
</dbReference>
<gene>
    <name evidence="3" type="ORF">BG53_10625</name>
</gene>
<evidence type="ECO:0000259" key="2">
    <source>
        <dbReference type="SMART" id="SM00014"/>
    </source>
</evidence>
<dbReference type="InterPro" id="IPR036938">
    <property type="entry name" value="PAP2/HPO_sf"/>
</dbReference>
<dbReference type="Proteomes" id="UP000053750">
    <property type="component" value="Unassembled WGS sequence"/>
</dbReference>
<dbReference type="Pfam" id="PF01569">
    <property type="entry name" value="PAP2"/>
    <property type="match status" value="1"/>
</dbReference>
<dbReference type="CDD" id="cd03392">
    <property type="entry name" value="PAP2_like_2"/>
    <property type="match status" value="1"/>
</dbReference>
<keyword evidence="1" id="KW-0472">Membrane</keyword>
<accession>A0A9W5S2C1</accession>
<reference evidence="3 4" key="1">
    <citation type="submission" date="2014-02" db="EMBL/GenBank/DDBJ databases">
        <title>Genome sequence of Paenibacillus darwinianus reveals adaptive mechanisms for survival in Antarctic soils.</title>
        <authorList>
            <person name="Dsouza M."/>
            <person name="Taylor M.W."/>
            <person name="Turner S.J."/>
            <person name="Aislabie J."/>
        </authorList>
    </citation>
    <scope>NUCLEOTIDE SEQUENCE [LARGE SCALE GENOMIC DNA]</scope>
    <source>
        <strain evidence="3 4">CE1</strain>
    </source>
</reference>
<dbReference type="RefSeq" id="WP_051587806.1">
    <property type="nucleotide sequence ID" value="NZ_KK082193.1"/>
</dbReference>
<name>A0A9W5S2C1_9BACL</name>
<protein>
    <submittedName>
        <fullName evidence="3">Phosphoesterase PA-phosphatase</fullName>
    </submittedName>
</protein>
<feature type="transmembrane region" description="Helical" evidence="1">
    <location>
        <begin position="183"/>
        <end position="204"/>
    </location>
</feature>
<feature type="transmembrane region" description="Helical" evidence="1">
    <location>
        <begin position="54"/>
        <end position="80"/>
    </location>
</feature>
<keyword evidence="1" id="KW-0812">Transmembrane</keyword>
<feature type="transmembrane region" description="Helical" evidence="1">
    <location>
        <begin position="7"/>
        <end position="24"/>
    </location>
</feature>